<dbReference type="SUPFAM" id="SSF52172">
    <property type="entry name" value="CheY-like"/>
    <property type="match status" value="1"/>
</dbReference>
<dbReference type="AlphaFoldDB" id="A0A640VVP1"/>
<dbReference type="GO" id="GO:0000976">
    <property type="term" value="F:transcription cis-regulatory region binding"/>
    <property type="evidence" value="ECO:0007669"/>
    <property type="project" value="TreeGrafter"/>
</dbReference>
<dbReference type="GO" id="GO:0032993">
    <property type="term" value="C:protein-DNA complex"/>
    <property type="evidence" value="ECO:0007669"/>
    <property type="project" value="TreeGrafter"/>
</dbReference>
<reference evidence="6 7" key="1">
    <citation type="submission" date="2019-12" db="EMBL/GenBank/DDBJ databases">
        <title>Roseobacter cerasinus sp. nov., isolated from seawater around aquaculture.</title>
        <authorList>
            <person name="Muramatsu S."/>
            <person name="Takabe Y."/>
            <person name="Mori K."/>
            <person name="Takaichi S."/>
            <person name="Hanada S."/>
        </authorList>
    </citation>
    <scope>NUCLEOTIDE SEQUENCE [LARGE SCALE GENOMIC DNA]</scope>
    <source>
        <strain evidence="6 7">AI77</strain>
    </source>
</reference>
<keyword evidence="3" id="KW-0238">DNA-binding</keyword>
<dbReference type="EMBL" id="BLIV01000008">
    <property type="protein sequence ID" value="GFE51917.1"/>
    <property type="molecule type" value="Genomic_DNA"/>
</dbReference>
<keyword evidence="2" id="KW-0902">Two-component regulatory system</keyword>
<dbReference type="OrthoDB" id="582170at2"/>
<organism evidence="6 7">
    <name type="scientific">Roseobacter cerasinus</name>
    <dbReference type="NCBI Taxonomy" id="2602289"/>
    <lineage>
        <taxon>Bacteria</taxon>
        <taxon>Pseudomonadati</taxon>
        <taxon>Pseudomonadota</taxon>
        <taxon>Alphaproteobacteria</taxon>
        <taxon>Rhodobacterales</taxon>
        <taxon>Roseobacteraceae</taxon>
        <taxon>Roseobacter</taxon>
    </lineage>
</organism>
<dbReference type="GO" id="GO:0006355">
    <property type="term" value="P:regulation of DNA-templated transcription"/>
    <property type="evidence" value="ECO:0007669"/>
    <property type="project" value="TreeGrafter"/>
</dbReference>
<evidence type="ECO:0000256" key="1">
    <source>
        <dbReference type="ARBA" id="ARBA00022553"/>
    </source>
</evidence>
<evidence type="ECO:0000313" key="7">
    <source>
        <dbReference type="Proteomes" id="UP000436522"/>
    </source>
</evidence>
<dbReference type="Proteomes" id="UP000436522">
    <property type="component" value="Unassembled WGS sequence"/>
</dbReference>
<dbReference type="PANTHER" id="PTHR48111">
    <property type="entry name" value="REGULATOR OF RPOS"/>
    <property type="match status" value="1"/>
</dbReference>
<dbReference type="PANTHER" id="PTHR48111:SF40">
    <property type="entry name" value="PHOSPHATE REGULON TRANSCRIPTIONAL REGULATORY PROTEIN PHOB"/>
    <property type="match status" value="1"/>
</dbReference>
<dbReference type="Gene3D" id="3.40.50.2300">
    <property type="match status" value="1"/>
</dbReference>
<proteinExistence type="predicted"/>
<evidence type="ECO:0000256" key="4">
    <source>
        <dbReference type="PROSITE-ProRule" id="PRU00169"/>
    </source>
</evidence>
<keyword evidence="7" id="KW-1185">Reference proteome</keyword>
<evidence type="ECO:0000256" key="2">
    <source>
        <dbReference type="ARBA" id="ARBA00023012"/>
    </source>
</evidence>
<evidence type="ECO:0000313" key="6">
    <source>
        <dbReference type="EMBL" id="GFE51917.1"/>
    </source>
</evidence>
<evidence type="ECO:0000259" key="5">
    <source>
        <dbReference type="PROSITE" id="PS50110"/>
    </source>
</evidence>
<comment type="caution">
    <text evidence="6">The sequence shown here is derived from an EMBL/GenBank/DDBJ whole genome shotgun (WGS) entry which is preliminary data.</text>
</comment>
<dbReference type="SMART" id="SM00448">
    <property type="entry name" value="REC"/>
    <property type="match status" value="1"/>
</dbReference>
<protein>
    <submittedName>
        <fullName evidence="6">Response regulator</fullName>
    </submittedName>
</protein>
<dbReference type="InterPro" id="IPR011006">
    <property type="entry name" value="CheY-like_superfamily"/>
</dbReference>
<dbReference type="GO" id="GO:0000156">
    <property type="term" value="F:phosphorelay response regulator activity"/>
    <property type="evidence" value="ECO:0007669"/>
    <property type="project" value="TreeGrafter"/>
</dbReference>
<dbReference type="PROSITE" id="PS50110">
    <property type="entry name" value="RESPONSE_REGULATORY"/>
    <property type="match status" value="1"/>
</dbReference>
<evidence type="ECO:0000256" key="3">
    <source>
        <dbReference type="ARBA" id="ARBA00023125"/>
    </source>
</evidence>
<dbReference type="InterPro" id="IPR039420">
    <property type="entry name" value="WalR-like"/>
</dbReference>
<keyword evidence="1 4" id="KW-0597">Phosphoprotein</keyword>
<feature type="domain" description="Response regulatory" evidence="5">
    <location>
        <begin position="12"/>
        <end position="124"/>
    </location>
</feature>
<dbReference type="InterPro" id="IPR001789">
    <property type="entry name" value="Sig_transdc_resp-reg_receiver"/>
</dbReference>
<name>A0A640VVP1_9RHOB</name>
<accession>A0A640VVP1</accession>
<dbReference type="GO" id="GO:0005829">
    <property type="term" value="C:cytosol"/>
    <property type="evidence" value="ECO:0007669"/>
    <property type="project" value="TreeGrafter"/>
</dbReference>
<dbReference type="Pfam" id="PF00072">
    <property type="entry name" value="Response_reg"/>
    <property type="match status" value="1"/>
</dbReference>
<feature type="modified residue" description="4-aspartylphosphate" evidence="4">
    <location>
        <position position="62"/>
    </location>
</feature>
<gene>
    <name evidence="6" type="ORF">So717_36700</name>
</gene>
<dbReference type="RefSeq" id="WP_159980113.1">
    <property type="nucleotide sequence ID" value="NZ_BLIV01000008.1"/>
</dbReference>
<sequence length="125" mass="13358">MPLIPEDVASKSVFVLEDTLLIAEGIAMQLRGLGFQDISTALSLQEAWADIDHETPDIALLDLNLGKGENSLTIARALLDRKVAVIVITGYAGVHEGTDEVRQSTVLTKPFNSDELATAILASLS</sequence>